<organism evidence="2 3">
    <name type="scientific">Rhizomicrobium electricum</name>
    <dbReference type="NCBI Taxonomy" id="480070"/>
    <lineage>
        <taxon>Bacteria</taxon>
        <taxon>Pseudomonadati</taxon>
        <taxon>Pseudomonadota</taxon>
        <taxon>Alphaproteobacteria</taxon>
        <taxon>Micropepsales</taxon>
        <taxon>Micropepsaceae</taxon>
        <taxon>Rhizomicrobium</taxon>
    </lineage>
</organism>
<reference evidence="2 3" key="1">
    <citation type="journal article" date="2019" name="Int. J. Syst. Evol. Microbiol.">
        <title>The Global Catalogue of Microorganisms (GCM) 10K type strain sequencing project: providing services to taxonomists for standard genome sequencing and annotation.</title>
        <authorList>
            <consortium name="The Broad Institute Genomics Platform"/>
            <consortium name="The Broad Institute Genome Sequencing Center for Infectious Disease"/>
            <person name="Wu L."/>
            <person name="Ma J."/>
        </authorList>
    </citation>
    <scope>NUCLEOTIDE SEQUENCE [LARGE SCALE GENOMIC DNA]</scope>
    <source>
        <strain evidence="2 3">JCM 15089</strain>
    </source>
</reference>
<proteinExistence type="predicted"/>
<evidence type="ECO:0000313" key="2">
    <source>
        <dbReference type="EMBL" id="GAA0556951.1"/>
    </source>
</evidence>
<keyword evidence="1" id="KW-0732">Signal</keyword>
<feature type="chain" id="PRO_5045036969" description="Right-handed parallel beta-helix repeat-containing protein" evidence="1">
    <location>
        <begin position="23"/>
        <end position="732"/>
    </location>
</feature>
<name>A0ABN1E1Q2_9PROT</name>
<dbReference type="RefSeq" id="WP_166930514.1">
    <property type="nucleotide sequence ID" value="NZ_BAAADD010000001.1"/>
</dbReference>
<feature type="signal peptide" evidence="1">
    <location>
        <begin position="1"/>
        <end position="22"/>
    </location>
</feature>
<evidence type="ECO:0008006" key="4">
    <source>
        <dbReference type="Google" id="ProtNLM"/>
    </source>
</evidence>
<dbReference type="EMBL" id="BAAADD010000001">
    <property type="protein sequence ID" value="GAA0556951.1"/>
    <property type="molecule type" value="Genomic_DNA"/>
</dbReference>
<comment type="caution">
    <text evidence="2">The sequence shown here is derived from an EMBL/GenBank/DDBJ whole genome shotgun (WGS) entry which is preliminary data.</text>
</comment>
<evidence type="ECO:0000256" key="1">
    <source>
        <dbReference type="SAM" id="SignalP"/>
    </source>
</evidence>
<accession>A0ABN1E1Q2</accession>
<keyword evidence="3" id="KW-1185">Reference proteome</keyword>
<dbReference type="Proteomes" id="UP001499951">
    <property type="component" value="Unassembled WGS sequence"/>
</dbReference>
<protein>
    <recommendedName>
        <fullName evidence="4">Right-handed parallel beta-helix repeat-containing protein</fullName>
    </recommendedName>
</protein>
<gene>
    <name evidence="2" type="ORF">GCM10008942_01780</name>
</gene>
<sequence length="732" mass="76662">MRNLKQCSVWVIMAAATVAANGADNETSSRHLSTTMALTGLTAVQMQSAGPVVLDRDAPEGPPDGRTFLYMTADKIKANGWNPLVADGGFLIPPRGQTQCSPGCMVGVPQNRALSPLHFGWTPSSSPSETARAFQNAISAAIRNGLNTFCPPSQTPYVIDKPLYIPSADYGKSALQGTSYTFYSDGFPNPAIWAGARQACRIVNSAGGTVLVDGVMYGTSPSGGWDIRGISFEGNTTPQIWSGVTFSKTSPAELTFPGGAPANGTPVTFSADGKMPAPLLATTVYYVVNAAGNTANISRYPGGVTYPGPKPALLQLTAPGGGAFTVRWGKPIVQSNEFSGWRTMSEVYVVQNGTGDGVLLGNAGGATLRDFNIGGKGGSAVGSIRSGTGLVVGSTNNIGLLQLEHGSIRGFYTGAAIGDGTGAPDGWKIDGVEFANANVGLSVRAKVNNLDVRPYFENVDTTGIVNCGNSTHIHDGKFSIDAVVYIDNTCAASRNAVIERNTFSNVRGALHADTTYVDVGAPGMEQVGCVTVRDNDMLYYAEASGYSLRGLRIRGVNPCIHASPNSFTPADWTLGGTKPNKTVDDSSTINGIWGSKTYAGPSQSGNITVYGNGAFAPAVSSHPLTQNDVSNKPSGGSLIIPPGTHADIIDFAPTANVEVRRIVPPDALHHVYTFRVANERAIFSPNSPWMKLRDGAAFSCAAGHQGMISGIIMNDPSGYPTQVFYEVGRVCY</sequence>
<evidence type="ECO:0000313" key="3">
    <source>
        <dbReference type="Proteomes" id="UP001499951"/>
    </source>
</evidence>